<dbReference type="Pfam" id="PF01032">
    <property type="entry name" value="FecCD"/>
    <property type="match status" value="1"/>
</dbReference>
<dbReference type="OrthoDB" id="9811721at2"/>
<comment type="subcellular location">
    <subcellularLocation>
        <location evidence="1">Cell membrane</location>
        <topology evidence="1">Multi-pass membrane protein</topology>
    </subcellularLocation>
</comment>
<feature type="transmembrane region" description="Helical" evidence="8">
    <location>
        <begin position="295"/>
        <end position="315"/>
    </location>
</feature>
<evidence type="ECO:0000256" key="6">
    <source>
        <dbReference type="ARBA" id="ARBA00022989"/>
    </source>
</evidence>
<evidence type="ECO:0000313" key="10">
    <source>
        <dbReference type="Proteomes" id="UP000003806"/>
    </source>
</evidence>
<name>H0UMD2_9BACT</name>
<feature type="transmembrane region" description="Helical" evidence="8">
    <location>
        <begin position="166"/>
        <end position="186"/>
    </location>
</feature>
<evidence type="ECO:0000256" key="4">
    <source>
        <dbReference type="ARBA" id="ARBA00022475"/>
    </source>
</evidence>
<dbReference type="SUPFAM" id="SSF81345">
    <property type="entry name" value="ABC transporter involved in vitamin B12 uptake, BtuC"/>
    <property type="match status" value="1"/>
</dbReference>
<dbReference type="Gene3D" id="1.10.3470.10">
    <property type="entry name" value="ABC transporter involved in vitamin B12 uptake, BtuC"/>
    <property type="match status" value="1"/>
</dbReference>
<dbReference type="RefSeq" id="WP_008522404.1">
    <property type="nucleotide sequence ID" value="NZ_CM001376.1"/>
</dbReference>
<evidence type="ECO:0000313" key="9">
    <source>
        <dbReference type="EMBL" id="EHM12605.1"/>
    </source>
</evidence>
<evidence type="ECO:0000256" key="2">
    <source>
        <dbReference type="ARBA" id="ARBA00007935"/>
    </source>
</evidence>
<evidence type="ECO:0000256" key="1">
    <source>
        <dbReference type="ARBA" id="ARBA00004651"/>
    </source>
</evidence>
<sequence length="346" mass="36502">MEQGETLLQRQYRQYLARKVSFIVLLAVGLAVIAVVSLNIGSSGMTVRESLNALLNFGPPVEKHARIVFDIRMPRIIGGFFVGVSIALSGLIIQSVLNNPLASPSTLGISSASAFGANVAIIVFARLGLETSSLVTSGVSFLSAICCMVFVLALSSLKRSDRTTVLLGGVAVNALFGAMIVVVQFLADDTELASAVSWTFGDLGRINYSEIRIIMTVTLLSVLAVHRLRWQFNAMDMGERTAHSLGVNTKAIRNLSIALAALNTGVSVAFAGIIGFVGILAPAMVKRVIGEDKRFMIPASLLTGALIVLAGDAVARTAVSPLVLPVGAVTSLLGAPVFVYLLMTER</sequence>
<evidence type="ECO:0000256" key="3">
    <source>
        <dbReference type="ARBA" id="ARBA00022448"/>
    </source>
</evidence>
<keyword evidence="5 8" id="KW-0812">Transmembrane</keyword>
<keyword evidence="6 8" id="KW-1133">Transmembrane helix</keyword>
<feature type="transmembrane region" description="Helical" evidence="8">
    <location>
        <begin position="135"/>
        <end position="154"/>
    </location>
</feature>
<keyword evidence="4" id="KW-1003">Cell membrane</keyword>
<keyword evidence="3" id="KW-0813">Transport</keyword>
<evidence type="ECO:0000256" key="7">
    <source>
        <dbReference type="ARBA" id="ARBA00023136"/>
    </source>
</evidence>
<dbReference type="CDD" id="cd06550">
    <property type="entry name" value="TM_ABC_iron-siderophores_like"/>
    <property type="match status" value="1"/>
</dbReference>
<evidence type="ECO:0000256" key="5">
    <source>
        <dbReference type="ARBA" id="ARBA00022692"/>
    </source>
</evidence>
<keyword evidence="10" id="KW-1185">Reference proteome</keyword>
<feature type="transmembrane region" description="Helical" evidence="8">
    <location>
        <begin position="76"/>
        <end position="97"/>
    </location>
</feature>
<dbReference type="FunFam" id="1.10.3470.10:FF:000001">
    <property type="entry name" value="Vitamin B12 ABC transporter permease BtuC"/>
    <property type="match status" value="1"/>
</dbReference>
<feature type="transmembrane region" description="Helical" evidence="8">
    <location>
        <begin position="20"/>
        <end position="40"/>
    </location>
</feature>
<dbReference type="eggNOG" id="COG0609">
    <property type="taxonomic scope" value="Bacteria"/>
</dbReference>
<dbReference type="InterPro" id="IPR037294">
    <property type="entry name" value="ABC_BtuC-like"/>
</dbReference>
<dbReference type="GO" id="GO:0022857">
    <property type="term" value="F:transmembrane transporter activity"/>
    <property type="evidence" value="ECO:0007669"/>
    <property type="project" value="InterPro"/>
</dbReference>
<dbReference type="STRING" id="885272.JonanDRAFT_0179"/>
<dbReference type="PANTHER" id="PTHR30472">
    <property type="entry name" value="FERRIC ENTEROBACTIN TRANSPORT SYSTEM PERMEASE PROTEIN"/>
    <property type="match status" value="1"/>
</dbReference>
<dbReference type="GO" id="GO:0033214">
    <property type="term" value="P:siderophore-iron import into cell"/>
    <property type="evidence" value="ECO:0007669"/>
    <property type="project" value="TreeGrafter"/>
</dbReference>
<dbReference type="InterPro" id="IPR000522">
    <property type="entry name" value="ABC_transptr_permease_BtuC"/>
</dbReference>
<dbReference type="GO" id="GO:0005886">
    <property type="term" value="C:plasma membrane"/>
    <property type="evidence" value="ECO:0007669"/>
    <property type="project" value="UniProtKB-SubCell"/>
</dbReference>
<dbReference type="EMBL" id="CM001376">
    <property type="protein sequence ID" value="EHM12605.1"/>
    <property type="molecule type" value="Genomic_DNA"/>
</dbReference>
<dbReference type="PANTHER" id="PTHR30472:SF25">
    <property type="entry name" value="ABC TRANSPORTER PERMEASE PROTEIN MJ0876-RELATED"/>
    <property type="match status" value="1"/>
</dbReference>
<dbReference type="AlphaFoldDB" id="H0UMD2"/>
<feature type="transmembrane region" description="Helical" evidence="8">
    <location>
        <begin position="109"/>
        <end position="129"/>
    </location>
</feature>
<protein>
    <submittedName>
        <fullName evidence="9">ABC-type Fe3+-siderophore transport system, permease component</fullName>
    </submittedName>
</protein>
<organism evidence="9 10">
    <name type="scientific">Jonquetella anthropi DSM 22815</name>
    <dbReference type="NCBI Taxonomy" id="885272"/>
    <lineage>
        <taxon>Bacteria</taxon>
        <taxon>Thermotogati</taxon>
        <taxon>Synergistota</taxon>
        <taxon>Synergistia</taxon>
        <taxon>Synergistales</taxon>
        <taxon>Dethiosulfovibrionaceae</taxon>
        <taxon>Jonquetella</taxon>
    </lineage>
</organism>
<gene>
    <name evidence="9" type="ORF">JonanDRAFT_0179</name>
</gene>
<dbReference type="Proteomes" id="UP000003806">
    <property type="component" value="Chromosome"/>
</dbReference>
<feature type="transmembrane region" description="Helical" evidence="8">
    <location>
        <begin position="257"/>
        <end position="283"/>
    </location>
</feature>
<comment type="similarity">
    <text evidence="2">Belongs to the binding-protein-dependent transport system permease family. FecCD subfamily.</text>
</comment>
<feature type="transmembrane region" description="Helical" evidence="8">
    <location>
        <begin position="322"/>
        <end position="343"/>
    </location>
</feature>
<dbReference type="HOGENOM" id="CLU_013016_0_0_0"/>
<proteinExistence type="inferred from homology"/>
<evidence type="ECO:0000256" key="8">
    <source>
        <dbReference type="SAM" id="Phobius"/>
    </source>
</evidence>
<feature type="transmembrane region" description="Helical" evidence="8">
    <location>
        <begin position="206"/>
        <end position="225"/>
    </location>
</feature>
<reference evidence="9 10" key="1">
    <citation type="submission" date="2011-11" db="EMBL/GenBank/DDBJ databases">
        <title>The Noncontiguous Finished genome of Jonquetella anthropi DSM 22815.</title>
        <authorList>
            <consortium name="US DOE Joint Genome Institute (JGI-PGF)"/>
            <person name="Lucas S."/>
            <person name="Copeland A."/>
            <person name="Lapidus A."/>
            <person name="Glavina del Rio T."/>
            <person name="Dalin E."/>
            <person name="Tice H."/>
            <person name="Bruce D."/>
            <person name="Goodwin L."/>
            <person name="Pitluck S."/>
            <person name="Peters L."/>
            <person name="Mikhailova N."/>
            <person name="Held B."/>
            <person name="Kyrpides N."/>
            <person name="Mavromatis K."/>
            <person name="Ivanova N."/>
            <person name="Markowitz V."/>
            <person name="Cheng J.-F."/>
            <person name="Hugenholtz P."/>
            <person name="Woyke T."/>
            <person name="Wu D."/>
            <person name="Gronow S."/>
            <person name="Wellnitz S."/>
            <person name="Brambilla E."/>
            <person name="Klenk H.-P."/>
            <person name="Eisen J.A."/>
        </authorList>
    </citation>
    <scope>NUCLEOTIDE SEQUENCE [LARGE SCALE GENOMIC DNA]</scope>
    <source>
        <strain evidence="9 10">DSM 22815</strain>
    </source>
</reference>
<keyword evidence="7 8" id="KW-0472">Membrane</keyword>
<accession>H0UMD2</accession>